<comment type="subcellular location">
    <subcellularLocation>
        <location evidence="1 5 6">Nucleus</location>
    </subcellularLocation>
</comment>
<feature type="region of interest" description="Disordered" evidence="7">
    <location>
        <begin position="1"/>
        <end position="32"/>
    </location>
</feature>
<dbReference type="SUPFAM" id="SSF46689">
    <property type="entry name" value="Homeodomain-like"/>
    <property type="match status" value="1"/>
</dbReference>
<dbReference type="EMBL" id="JANBUL010000189">
    <property type="protein sequence ID" value="KAJ2779179.1"/>
    <property type="molecule type" value="Genomic_DNA"/>
</dbReference>
<feature type="domain" description="Homeobox" evidence="8">
    <location>
        <begin position="23"/>
        <end position="83"/>
    </location>
</feature>
<dbReference type="PANTHER" id="PTHR24324">
    <property type="entry name" value="HOMEOBOX PROTEIN HHEX"/>
    <property type="match status" value="1"/>
</dbReference>
<evidence type="ECO:0000313" key="9">
    <source>
        <dbReference type="EMBL" id="KAJ2779179.1"/>
    </source>
</evidence>
<dbReference type="Pfam" id="PF00046">
    <property type="entry name" value="Homeodomain"/>
    <property type="match status" value="1"/>
</dbReference>
<dbReference type="SMART" id="SM00389">
    <property type="entry name" value="HOX"/>
    <property type="match status" value="1"/>
</dbReference>
<keyword evidence="2 5" id="KW-0238">DNA-binding</keyword>
<dbReference type="InterPro" id="IPR009057">
    <property type="entry name" value="Homeodomain-like_sf"/>
</dbReference>
<gene>
    <name evidence="9" type="ORF">H4R18_004158</name>
</gene>
<dbReference type="PROSITE" id="PS50071">
    <property type="entry name" value="HOMEOBOX_2"/>
    <property type="match status" value="1"/>
</dbReference>
<protein>
    <recommendedName>
        <fullName evidence="8">Homeobox domain-containing protein</fullName>
    </recommendedName>
</protein>
<dbReference type="InterPro" id="IPR051000">
    <property type="entry name" value="Homeobox_DNA-bind_prot"/>
</dbReference>
<evidence type="ECO:0000313" key="10">
    <source>
        <dbReference type="Proteomes" id="UP001140217"/>
    </source>
</evidence>
<evidence type="ECO:0000256" key="2">
    <source>
        <dbReference type="ARBA" id="ARBA00023125"/>
    </source>
</evidence>
<keyword evidence="3 5" id="KW-0371">Homeobox</keyword>
<dbReference type="PANTHER" id="PTHR24324:SF5">
    <property type="entry name" value="HEMATOPOIETICALLY-EXPRESSED HOMEOBOX PROTEIN HHEX"/>
    <property type="match status" value="1"/>
</dbReference>
<dbReference type="InterPro" id="IPR017970">
    <property type="entry name" value="Homeobox_CS"/>
</dbReference>
<evidence type="ECO:0000256" key="6">
    <source>
        <dbReference type="RuleBase" id="RU000682"/>
    </source>
</evidence>
<dbReference type="Gene3D" id="1.10.10.60">
    <property type="entry name" value="Homeodomain-like"/>
    <property type="match status" value="1"/>
</dbReference>
<keyword evidence="4 5" id="KW-0539">Nucleus</keyword>
<evidence type="ECO:0000256" key="7">
    <source>
        <dbReference type="SAM" id="MobiDB-lite"/>
    </source>
</evidence>
<organism evidence="9 10">
    <name type="scientific">Coemansia javaensis</name>
    <dbReference type="NCBI Taxonomy" id="2761396"/>
    <lineage>
        <taxon>Eukaryota</taxon>
        <taxon>Fungi</taxon>
        <taxon>Fungi incertae sedis</taxon>
        <taxon>Zoopagomycota</taxon>
        <taxon>Kickxellomycotina</taxon>
        <taxon>Kickxellomycetes</taxon>
        <taxon>Kickxellales</taxon>
        <taxon>Kickxellaceae</taxon>
        <taxon>Coemansia</taxon>
    </lineage>
</organism>
<feature type="DNA-binding region" description="Homeobox" evidence="5">
    <location>
        <begin position="25"/>
        <end position="84"/>
    </location>
</feature>
<dbReference type="OrthoDB" id="6159439at2759"/>
<dbReference type="AlphaFoldDB" id="A0A9W8H5P2"/>
<feature type="region of interest" description="Disordered" evidence="7">
    <location>
        <begin position="218"/>
        <end position="252"/>
    </location>
</feature>
<proteinExistence type="predicted"/>
<name>A0A9W8H5P2_9FUNG</name>
<evidence type="ECO:0000256" key="3">
    <source>
        <dbReference type="ARBA" id="ARBA00023155"/>
    </source>
</evidence>
<dbReference type="GO" id="GO:0005634">
    <property type="term" value="C:nucleus"/>
    <property type="evidence" value="ECO:0007669"/>
    <property type="project" value="UniProtKB-SubCell"/>
</dbReference>
<dbReference type="CDD" id="cd00086">
    <property type="entry name" value="homeodomain"/>
    <property type="match status" value="1"/>
</dbReference>
<accession>A0A9W8H5P2</accession>
<keyword evidence="10" id="KW-1185">Reference proteome</keyword>
<evidence type="ECO:0000256" key="4">
    <source>
        <dbReference type="ARBA" id="ARBA00023242"/>
    </source>
</evidence>
<evidence type="ECO:0000256" key="1">
    <source>
        <dbReference type="ARBA" id="ARBA00004123"/>
    </source>
</evidence>
<feature type="region of interest" description="Disordered" evidence="7">
    <location>
        <begin position="303"/>
        <end position="334"/>
    </location>
</feature>
<sequence>MGAGGGGGSRYAQIVIKEPNTSEPKKAKRKRITPDQLKELTAVFEKTDTPTHDIREALSKRLNMTNREVQVWFQNRRAKYNRLRIEQQRQQRASAAIIYGTALLPLSPAAVPPPPPPPPPQPLPLQFPAYAHPAGPPPYPSASAPAYMCAYQPEPPRHYAGSPPFHYAGSPPFHYAGTAVPEAAPSPPLHYERSYGPPPVTLPPISAMLAGARSPHRLRAYTSPSPGQHHGPPASAAAAATHRDCSAGMPPHAQLGVPGAKLGIDVLAAAAVSVSSARSGGSLPHLTPLSEFSLAAPSPYICHRPPAARRPSGPHSRRVTPVDGGRAARSWRPW</sequence>
<dbReference type="GO" id="GO:0030154">
    <property type="term" value="P:cell differentiation"/>
    <property type="evidence" value="ECO:0007669"/>
    <property type="project" value="TreeGrafter"/>
</dbReference>
<reference evidence="9" key="1">
    <citation type="submission" date="2022-07" db="EMBL/GenBank/DDBJ databases">
        <title>Phylogenomic reconstructions and comparative analyses of Kickxellomycotina fungi.</title>
        <authorList>
            <person name="Reynolds N.K."/>
            <person name="Stajich J.E."/>
            <person name="Barry K."/>
            <person name="Grigoriev I.V."/>
            <person name="Crous P."/>
            <person name="Smith M.E."/>
        </authorList>
    </citation>
    <scope>NUCLEOTIDE SEQUENCE</scope>
    <source>
        <strain evidence="9">NBRC 105414</strain>
    </source>
</reference>
<dbReference type="GO" id="GO:0000978">
    <property type="term" value="F:RNA polymerase II cis-regulatory region sequence-specific DNA binding"/>
    <property type="evidence" value="ECO:0007669"/>
    <property type="project" value="TreeGrafter"/>
</dbReference>
<dbReference type="Proteomes" id="UP001140217">
    <property type="component" value="Unassembled WGS sequence"/>
</dbReference>
<evidence type="ECO:0000256" key="5">
    <source>
        <dbReference type="PROSITE-ProRule" id="PRU00108"/>
    </source>
</evidence>
<dbReference type="GO" id="GO:0000981">
    <property type="term" value="F:DNA-binding transcription factor activity, RNA polymerase II-specific"/>
    <property type="evidence" value="ECO:0007669"/>
    <property type="project" value="InterPro"/>
</dbReference>
<evidence type="ECO:0000259" key="8">
    <source>
        <dbReference type="PROSITE" id="PS50071"/>
    </source>
</evidence>
<dbReference type="InterPro" id="IPR001356">
    <property type="entry name" value="HD"/>
</dbReference>
<comment type="caution">
    <text evidence="9">The sequence shown here is derived from an EMBL/GenBank/DDBJ whole genome shotgun (WGS) entry which is preliminary data.</text>
</comment>
<dbReference type="PROSITE" id="PS00027">
    <property type="entry name" value="HOMEOBOX_1"/>
    <property type="match status" value="1"/>
</dbReference>